<accession>A0AAV6I9K8</accession>
<dbReference type="Proteomes" id="UP000823749">
    <property type="component" value="Chromosome 11"/>
</dbReference>
<sequence length="191" mass="21341">MVRSVVPFNKTTDERSKCEDRNWRHLKKKSGCGTAKRVNVSFNDVDKLLEGVPSSTQPIQANQIEEGDIIHNSKDENFILLDERSMSGELVRGPSSFDLALRQRQNHAFGAIHLPPSSNPPKLGPATPSPVTAFDTGSTIVDARHAACLILDNSIKSVLRKTPLEKLASLRPKLQKIYDEFLKFLHRSESR</sequence>
<keyword evidence="2" id="KW-1185">Reference proteome</keyword>
<evidence type="ECO:0000313" key="2">
    <source>
        <dbReference type="Proteomes" id="UP000823749"/>
    </source>
</evidence>
<dbReference type="AlphaFoldDB" id="A0AAV6I9K8"/>
<proteinExistence type="predicted"/>
<reference evidence="1" key="1">
    <citation type="submission" date="2020-08" db="EMBL/GenBank/DDBJ databases">
        <title>Plant Genome Project.</title>
        <authorList>
            <person name="Zhang R.-G."/>
        </authorList>
    </citation>
    <scope>NUCLEOTIDE SEQUENCE</scope>
    <source>
        <strain evidence="1">WSP0</strain>
        <tissue evidence="1">Leaf</tissue>
    </source>
</reference>
<dbReference type="EMBL" id="JACTNZ010000011">
    <property type="protein sequence ID" value="KAG5523769.1"/>
    <property type="molecule type" value="Genomic_DNA"/>
</dbReference>
<protein>
    <submittedName>
        <fullName evidence="1">Uncharacterized protein</fullName>
    </submittedName>
</protein>
<name>A0AAV6I9K8_9ERIC</name>
<comment type="caution">
    <text evidence="1">The sequence shown here is derived from an EMBL/GenBank/DDBJ whole genome shotgun (WGS) entry which is preliminary data.</text>
</comment>
<evidence type="ECO:0000313" key="1">
    <source>
        <dbReference type="EMBL" id="KAG5523769.1"/>
    </source>
</evidence>
<organism evidence="1 2">
    <name type="scientific">Rhododendron griersonianum</name>
    <dbReference type="NCBI Taxonomy" id="479676"/>
    <lineage>
        <taxon>Eukaryota</taxon>
        <taxon>Viridiplantae</taxon>
        <taxon>Streptophyta</taxon>
        <taxon>Embryophyta</taxon>
        <taxon>Tracheophyta</taxon>
        <taxon>Spermatophyta</taxon>
        <taxon>Magnoliopsida</taxon>
        <taxon>eudicotyledons</taxon>
        <taxon>Gunneridae</taxon>
        <taxon>Pentapetalae</taxon>
        <taxon>asterids</taxon>
        <taxon>Ericales</taxon>
        <taxon>Ericaceae</taxon>
        <taxon>Ericoideae</taxon>
        <taxon>Rhodoreae</taxon>
        <taxon>Rhododendron</taxon>
    </lineage>
</organism>
<gene>
    <name evidence="1" type="ORF">RHGRI_030680</name>
</gene>